<organism evidence="2 3">
    <name type="scientific">Plectosphaerella plurivora</name>
    <dbReference type="NCBI Taxonomy" id="936078"/>
    <lineage>
        <taxon>Eukaryota</taxon>
        <taxon>Fungi</taxon>
        <taxon>Dikarya</taxon>
        <taxon>Ascomycota</taxon>
        <taxon>Pezizomycotina</taxon>
        <taxon>Sordariomycetes</taxon>
        <taxon>Hypocreomycetidae</taxon>
        <taxon>Glomerellales</taxon>
        <taxon>Plectosphaerellaceae</taxon>
        <taxon>Plectosphaerella</taxon>
    </lineage>
</organism>
<dbReference type="PANTHER" id="PTHR28004:SF2">
    <property type="entry name" value="D-SERINE DEHYDRATASE"/>
    <property type="match status" value="1"/>
</dbReference>
<evidence type="ECO:0000313" key="2">
    <source>
        <dbReference type="EMBL" id="KAH6692252.1"/>
    </source>
</evidence>
<evidence type="ECO:0000259" key="1">
    <source>
        <dbReference type="SMART" id="SM01119"/>
    </source>
</evidence>
<dbReference type="InterPro" id="IPR029066">
    <property type="entry name" value="PLP-binding_barrel"/>
</dbReference>
<evidence type="ECO:0000313" key="3">
    <source>
        <dbReference type="Proteomes" id="UP000770015"/>
    </source>
</evidence>
<dbReference type="SUPFAM" id="SSF51419">
    <property type="entry name" value="PLP-binding barrel"/>
    <property type="match status" value="1"/>
</dbReference>
<dbReference type="GO" id="GO:0036088">
    <property type="term" value="P:D-serine catabolic process"/>
    <property type="evidence" value="ECO:0007669"/>
    <property type="project" value="TreeGrafter"/>
</dbReference>
<protein>
    <submittedName>
        <fullName evidence="2">Serine dehydratase domain-containing protein</fullName>
    </submittedName>
</protein>
<dbReference type="Gene3D" id="2.40.37.20">
    <property type="entry name" value="D-serine dehydratase-like domain"/>
    <property type="match status" value="1"/>
</dbReference>
<dbReference type="SMART" id="SM01119">
    <property type="entry name" value="D-ser_dehydrat"/>
    <property type="match status" value="1"/>
</dbReference>
<dbReference type="EMBL" id="JAGSXJ010000004">
    <property type="protein sequence ID" value="KAH6692252.1"/>
    <property type="molecule type" value="Genomic_DNA"/>
</dbReference>
<dbReference type="Proteomes" id="UP000770015">
    <property type="component" value="Unassembled WGS sequence"/>
</dbReference>
<dbReference type="Gene3D" id="3.20.20.10">
    <property type="entry name" value="Alanine racemase"/>
    <property type="match status" value="1"/>
</dbReference>
<name>A0A9P9AET0_9PEZI</name>
<gene>
    <name evidence="2" type="ORF">F5X68DRAFT_200505</name>
</gene>
<dbReference type="OrthoDB" id="20198at2759"/>
<feature type="domain" description="D-serine dehydratase-like" evidence="1">
    <location>
        <begin position="334"/>
        <end position="455"/>
    </location>
</feature>
<dbReference type="InterPro" id="IPR051466">
    <property type="entry name" value="D-amino_acid_metab_enzyme"/>
</dbReference>
<comment type="caution">
    <text evidence="2">The sequence shown here is derived from an EMBL/GenBank/DDBJ whole genome shotgun (WGS) entry which is preliminary data.</text>
</comment>
<keyword evidence="3" id="KW-1185">Reference proteome</keyword>
<dbReference type="AlphaFoldDB" id="A0A9P9AET0"/>
<dbReference type="Pfam" id="PF14031">
    <property type="entry name" value="D-ser_dehydrat"/>
    <property type="match status" value="1"/>
</dbReference>
<dbReference type="InterPro" id="IPR026956">
    <property type="entry name" value="D-ser_dehydrat-like_dom"/>
</dbReference>
<accession>A0A9P9AET0</accession>
<reference evidence="2" key="1">
    <citation type="journal article" date="2021" name="Nat. Commun.">
        <title>Genetic determinants of endophytism in the Arabidopsis root mycobiome.</title>
        <authorList>
            <person name="Mesny F."/>
            <person name="Miyauchi S."/>
            <person name="Thiergart T."/>
            <person name="Pickel B."/>
            <person name="Atanasova L."/>
            <person name="Karlsson M."/>
            <person name="Huettel B."/>
            <person name="Barry K.W."/>
            <person name="Haridas S."/>
            <person name="Chen C."/>
            <person name="Bauer D."/>
            <person name="Andreopoulos W."/>
            <person name="Pangilinan J."/>
            <person name="LaButti K."/>
            <person name="Riley R."/>
            <person name="Lipzen A."/>
            <person name="Clum A."/>
            <person name="Drula E."/>
            <person name="Henrissat B."/>
            <person name="Kohler A."/>
            <person name="Grigoriev I.V."/>
            <person name="Martin F.M."/>
            <person name="Hacquard S."/>
        </authorList>
    </citation>
    <scope>NUCLEOTIDE SEQUENCE</scope>
    <source>
        <strain evidence="2">MPI-SDFR-AT-0117</strain>
    </source>
</reference>
<proteinExistence type="predicted"/>
<dbReference type="InterPro" id="IPR042208">
    <property type="entry name" value="D-ser_dehydrat-like_sf"/>
</dbReference>
<sequence>MSTTPYFPPSPRDDLAALYVGKSIRNVPMPAAILDVAVARTNCDRMLAACKSLGLSWRAHVKTHKTVELTKLQVGDSPSDPVNLIVSTLTEAEFLLPTLKEYVAQGRPINVLDGLPIGPGSIPRLAAVGKALGEGSISVMLDYPDQVPHLSLFEEFVPQAFIKVNMGGQRAGVVPRSQSMKDLIEVTLEACAQGKLGLKGLYSHAGQSYGGDSRVAAIKTLRDELSALLEGAEEVASACSARQVTLPPLTLSVGASPTALAVQNLLSGQDAESNDKVTTSELRAAATELSTLIDKIKQQGHIVEIHAGVYPTLDLQQLAAHSLSSSLLSWRDISFTVVAEVCSRYPSRGPDGTDEYLIGAGGLALGREACKAYPGMALLTPWGRNGSGGKMPEGGVETAEGWMVGRFSQEHGILNWRAASGDAKPDELTIGQAVRLWPNHACITGSHFGWYFVVDSSREGKEDEIVDIYVRTRGW</sequence>
<dbReference type="GO" id="GO:0008721">
    <property type="term" value="F:D-serine ammonia-lyase activity"/>
    <property type="evidence" value="ECO:0007669"/>
    <property type="project" value="TreeGrafter"/>
</dbReference>
<dbReference type="PANTHER" id="PTHR28004">
    <property type="entry name" value="ZGC:162816-RELATED"/>
    <property type="match status" value="1"/>
</dbReference>